<proteinExistence type="predicted"/>
<evidence type="ECO:0000313" key="1">
    <source>
        <dbReference type="EMBL" id="VYT81767.1"/>
    </source>
</evidence>
<dbReference type="GO" id="GO:0061503">
    <property type="term" value="F:tRNA threonylcarbamoyladenosine dehydratase"/>
    <property type="evidence" value="ECO:0007669"/>
    <property type="project" value="TreeGrafter"/>
</dbReference>
<dbReference type="InterPro" id="IPR035985">
    <property type="entry name" value="Ubiquitin-activating_enz"/>
</dbReference>
<dbReference type="Gene3D" id="3.40.50.720">
    <property type="entry name" value="NAD(P)-binding Rossmann-like Domain"/>
    <property type="match status" value="1"/>
</dbReference>
<dbReference type="GO" id="GO:0061504">
    <property type="term" value="P:cyclic threonylcarbamoyladenosine biosynthetic process"/>
    <property type="evidence" value="ECO:0007669"/>
    <property type="project" value="TreeGrafter"/>
</dbReference>
<dbReference type="EC" id="2.7.7.80" evidence="1"/>
<protein>
    <submittedName>
        <fullName evidence="1">Molybdopterin-synthase adenylyltransferase</fullName>
        <ecNumber evidence="1">2.7.7.80</ecNumber>
    </submittedName>
</protein>
<organism evidence="1">
    <name type="scientific">Veillonella parvula</name>
    <name type="common">Staphylococcus parvulus</name>
    <dbReference type="NCBI Taxonomy" id="29466"/>
    <lineage>
        <taxon>Bacteria</taxon>
        <taxon>Bacillati</taxon>
        <taxon>Bacillota</taxon>
        <taxon>Negativicutes</taxon>
        <taxon>Veillonellales</taxon>
        <taxon>Veillonellaceae</taxon>
        <taxon>Veillonella</taxon>
    </lineage>
</organism>
<dbReference type="InterPro" id="IPR045886">
    <property type="entry name" value="ThiF/MoeB/HesA"/>
</dbReference>
<dbReference type="PANTHER" id="PTHR43267:SF1">
    <property type="entry name" value="TRNA THREONYLCARBAMOYLADENOSINE DEHYDRATASE"/>
    <property type="match status" value="1"/>
</dbReference>
<dbReference type="GO" id="GO:0061605">
    <property type="term" value="F:molybdopterin-synthase adenylyltransferase activity"/>
    <property type="evidence" value="ECO:0007669"/>
    <property type="project" value="UniProtKB-EC"/>
</dbReference>
<dbReference type="RefSeq" id="WP_174892186.1">
    <property type="nucleotide sequence ID" value="NZ_CACRUG010000005.1"/>
</dbReference>
<keyword evidence="1" id="KW-0808">Transferase</keyword>
<dbReference type="AlphaFoldDB" id="A0A6N2ZUF8"/>
<dbReference type="InterPro" id="IPR000594">
    <property type="entry name" value="ThiF_NAD_FAD-bd"/>
</dbReference>
<gene>
    <name evidence="1" type="primary">moeB</name>
    <name evidence="1" type="ORF">VPLFYP99_01264</name>
</gene>
<reference evidence="1" key="1">
    <citation type="submission" date="2019-11" db="EMBL/GenBank/DDBJ databases">
        <authorList>
            <person name="Feng L."/>
        </authorList>
    </citation>
    <scope>NUCLEOTIDE SEQUENCE</scope>
    <source>
        <strain evidence="1">VparvulaLFYP99</strain>
    </source>
</reference>
<dbReference type="Pfam" id="PF00899">
    <property type="entry name" value="ThiF"/>
    <property type="match status" value="1"/>
</dbReference>
<name>A0A6N2ZUF8_VEIPA</name>
<dbReference type="GO" id="GO:0008641">
    <property type="term" value="F:ubiquitin-like modifier activating enzyme activity"/>
    <property type="evidence" value="ECO:0007669"/>
    <property type="project" value="InterPro"/>
</dbReference>
<keyword evidence="1" id="KW-0548">Nucleotidyltransferase</keyword>
<sequence>MMYKPKLSSSVSVVKISDSILEFFQTSRRHQIRIKVKNDDILNIVLQLDGNRDINQLIQDNNVDENQLLRLLKFLETKGLLDVVNDTDKFEGYDKYRRVIRFLSEYSKSEENLLQMWSNIRRSHVVIIGLGAVGSWVATNLVQSGVKQISIVDPDCIEASNLHRQMGYFYNSIGEYKVDAFESFIKSMDPQTEIHKYYEFMDKDSSFWNSIEDADLIINCADKPTVDETSLIVGQFCMQHNIPHIIGGGYNLHLSLLGQTIIPFKSACVNCFRKSLEEENNIDSTNIKKLQVKNRKVGSFGPACAIIASFIGMEAIKVLSKFILPSNLNRRGEFNIYTMDIKYKDYNQRSDCEWCGDNGYYKDRKCL</sequence>
<dbReference type="PANTHER" id="PTHR43267">
    <property type="entry name" value="TRNA THREONYLCARBAMOYLADENOSINE DEHYDRATASE"/>
    <property type="match status" value="1"/>
</dbReference>
<dbReference type="SUPFAM" id="SSF69572">
    <property type="entry name" value="Activating enzymes of the ubiquitin-like proteins"/>
    <property type="match status" value="1"/>
</dbReference>
<accession>A0A6N2ZUF8</accession>
<dbReference type="EMBL" id="CACRUG010000005">
    <property type="protein sequence ID" value="VYT81767.1"/>
    <property type="molecule type" value="Genomic_DNA"/>
</dbReference>